<dbReference type="RefSeq" id="WP_390251557.1">
    <property type="nucleotide sequence ID" value="NZ_JBHSDT010000004.1"/>
</dbReference>
<feature type="transmembrane region" description="Helical" evidence="1">
    <location>
        <begin position="83"/>
        <end position="101"/>
    </location>
</feature>
<dbReference type="Proteomes" id="UP001595882">
    <property type="component" value="Unassembled WGS sequence"/>
</dbReference>
<name>A0ABV8WW15_9BACI</name>
<accession>A0ABV8WW15</accession>
<feature type="transmembrane region" description="Helical" evidence="1">
    <location>
        <begin position="113"/>
        <end position="133"/>
    </location>
</feature>
<evidence type="ECO:0000256" key="1">
    <source>
        <dbReference type="SAM" id="Phobius"/>
    </source>
</evidence>
<keyword evidence="1" id="KW-1133">Transmembrane helix</keyword>
<organism evidence="2 3">
    <name type="scientific">Gracilibacillus xinjiangensis</name>
    <dbReference type="NCBI Taxonomy" id="1193282"/>
    <lineage>
        <taxon>Bacteria</taxon>
        <taxon>Bacillati</taxon>
        <taxon>Bacillota</taxon>
        <taxon>Bacilli</taxon>
        <taxon>Bacillales</taxon>
        <taxon>Bacillaceae</taxon>
        <taxon>Gracilibacillus</taxon>
    </lineage>
</organism>
<evidence type="ECO:0000313" key="2">
    <source>
        <dbReference type="EMBL" id="MFC4403228.1"/>
    </source>
</evidence>
<evidence type="ECO:0000313" key="3">
    <source>
        <dbReference type="Proteomes" id="UP001595882"/>
    </source>
</evidence>
<dbReference type="EMBL" id="JBHSDT010000004">
    <property type="protein sequence ID" value="MFC4403228.1"/>
    <property type="molecule type" value="Genomic_DNA"/>
</dbReference>
<protein>
    <recommendedName>
        <fullName evidence="4">DUF1440 domain-containing protein</fullName>
    </recommendedName>
</protein>
<dbReference type="PROSITE" id="PS51257">
    <property type="entry name" value="PROKAR_LIPOPROTEIN"/>
    <property type="match status" value="1"/>
</dbReference>
<gene>
    <name evidence="2" type="ORF">ACFOY7_09070</name>
</gene>
<keyword evidence="1" id="KW-0472">Membrane</keyword>
<keyword evidence="1" id="KW-0812">Transmembrane</keyword>
<feature type="transmembrane region" description="Helical" evidence="1">
    <location>
        <begin position="54"/>
        <end position="71"/>
    </location>
</feature>
<proteinExistence type="predicted"/>
<feature type="transmembrane region" description="Helical" evidence="1">
    <location>
        <begin position="5"/>
        <end position="23"/>
    </location>
</feature>
<evidence type="ECO:0008006" key="4">
    <source>
        <dbReference type="Google" id="ProtNLM"/>
    </source>
</evidence>
<reference evidence="3" key="1">
    <citation type="journal article" date="2019" name="Int. J. Syst. Evol. Microbiol.">
        <title>The Global Catalogue of Microorganisms (GCM) 10K type strain sequencing project: providing services to taxonomists for standard genome sequencing and annotation.</title>
        <authorList>
            <consortium name="The Broad Institute Genomics Platform"/>
            <consortium name="The Broad Institute Genome Sequencing Center for Infectious Disease"/>
            <person name="Wu L."/>
            <person name="Ma J."/>
        </authorList>
    </citation>
    <scope>NUCLEOTIDE SEQUENCE [LARGE SCALE GENOMIC DNA]</scope>
    <source>
        <strain evidence="3">CCUG 37865</strain>
    </source>
</reference>
<sequence>MIRFSIILGTISGVVLGCFLWFIEKLSNIKLYTLLMNVDFIPGVEGDLSPVLEWFFHIVIAWLIALLYLSLQRILSKRYHKPAALLLSITAAISYFPLTLIAKKETPSADDVIAITLWFIGHVIYGMVLYILAKRNLHHQ</sequence>
<comment type="caution">
    <text evidence="2">The sequence shown here is derived from an EMBL/GenBank/DDBJ whole genome shotgun (WGS) entry which is preliminary data.</text>
</comment>
<keyword evidence="3" id="KW-1185">Reference proteome</keyword>